<keyword evidence="3" id="KW-1133">Transmembrane helix</keyword>
<dbReference type="EMBL" id="JAVHJS010000024">
    <property type="protein sequence ID" value="KAK2818155.1"/>
    <property type="molecule type" value="Genomic_DNA"/>
</dbReference>
<dbReference type="PANTHER" id="PTHR10736">
    <property type="entry name" value="BESTROPHIN"/>
    <property type="match status" value="1"/>
</dbReference>
<evidence type="ECO:0000313" key="8">
    <source>
        <dbReference type="EMBL" id="KAK2818155.1"/>
    </source>
</evidence>
<dbReference type="PANTHER" id="PTHR10736:SF0">
    <property type="entry name" value="BESTROPHIN HOMOLOG"/>
    <property type="match status" value="1"/>
</dbReference>
<proteinExistence type="inferred from homology"/>
<keyword evidence="7" id="KW-0406">Ion transport</keyword>
<dbReference type="GO" id="GO:0005254">
    <property type="term" value="F:chloride channel activity"/>
    <property type="evidence" value="ECO:0007669"/>
    <property type="project" value="UniProtKB-KW"/>
</dbReference>
<comment type="function">
    <text evidence="7">Forms chloride channels.</text>
</comment>
<evidence type="ECO:0000256" key="5">
    <source>
        <dbReference type="ARBA" id="ARBA00024167"/>
    </source>
</evidence>
<evidence type="ECO:0000256" key="3">
    <source>
        <dbReference type="ARBA" id="ARBA00022989"/>
    </source>
</evidence>
<comment type="caution">
    <text evidence="8">The sequence shown here is derived from an EMBL/GenBank/DDBJ whole genome shotgun (WGS) entry which is preliminary data.</text>
</comment>
<keyword evidence="7" id="KW-0813">Transport</keyword>
<comment type="similarity">
    <text evidence="6 7">Belongs to the anion channel-forming bestrophin (TC 1.A.46) family. Calcium-sensitive chloride channel subfamily.</text>
</comment>
<dbReference type="Proteomes" id="UP001187315">
    <property type="component" value="Unassembled WGS sequence"/>
</dbReference>
<accession>A0AA88LQ43</accession>
<keyword evidence="4" id="KW-0472">Membrane</keyword>
<keyword evidence="7" id="KW-0868">Chloride</keyword>
<evidence type="ECO:0000256" key="6">
    <source>
        <dbReference type="ARBA" id="ARBA00034769"/>
    </source>
</evidence>
<reference evidence="8" key="1">
    <citation type="submission" date="2023-08" db="EMBL/GenBank/DDBJ databases">
        <title>Pelteobagrus vachellii genome.</title>
        <authorList>
            <person name="Liu H."/>
        </authorList>
    </citation>
    <scope>NUCLEOTIDE SEQUENCE</scope>
    <source>
        <strain evidence="8">PRFRI_2022a</strain>
        <tissue evidence="8">Muscle</tissue>
    </source>
</reference>
<gene>
    <name evidence="8" type="ORF">Q7C36_022088</name>
</gene>
<protein>
    <recommendedName>
        <fullName evidence="7">Bestrophin homolog</fullName>
    </recommendedName>
</protein>
<dbReference type="InterPro" id="IPR021134">
    <property type="entry name" value="Bestrophin-like"/>
</dbReference>
<dbReference type="GO" id="GO:0034707">
    <property type="term" value="C:chloride channel complex"/>
    <property type="evidence" value="ECO:0007669"/>
    <property type="project" value="UniProtKB-KW"/>
</dbReference>
<evidence type="ECO:0000256" key="4">
    <source>
        <dbReference type="ARBA" id="ARBA00023136"/>
    </source>
</evidence>
<evidence type="ECO:0000313" key="9">
    <source>
        <dbReference type="Proteomes" id="UP001187315"/>
    </source>
</evidence>
<keyword evidence="2" id="KW-0812">Transmembrane</keyword>
<sequence length="100" mass="11514">MIGRQFLDTSQGYPDHDLELYVPIFTLRWIISFRVVSVTLLFIGHPFGEEDDYFETNWLIDRNFQISGQAHGPTIIQQSCIVWYEAPECSIVSSSTTLVI</sequence>
<keyword evidence="9" id="KW-1185">Reference proteome</keyword>
<keyword evidence="7" id="KW-0407">Ion channel</keyword>
<keyword evidence="7" id="KW-0869">Chloride channel</keyword>
<organism evidence="8 9">
    <name type="scientific">Tachysurus vachellii</name>
    <name type="common">Darkbarbel catfish</name>
    <name type="synonym">Pelteobagrus vachellii</name>
    <dbReference type="NCBI Taxonomy" id="175792"/>
    <lineage>
        <taxon>Eukaryota</taxon>
        <taxon>Metazoa</taxon>
        <taxon>Chordata</taxon>
        <taxon>Craniata</taxon>
        <taxon>Vertebrata</taxon>
        <taxon>Euteleostomi</taxon>
        <taxon>Actinopterygii</taxon>
        <taxon>Neopterygii</taxon>
        <taxon>Teleostei</taxon>
        <taxon>Ostariophysi</taxon>
        <taxon>Siluriformes</taxon>
        <taxon>Bagridae</taxon>
        <taxon>Tachysurus</taxon>
    </lineage>
</organism>
<keyword evidence="7" id="KW-1003">Cell membrane</keyword>
<evidence type="ECO:0000256" key="2">
    <source>
        <dbReference type="ARBA" id="ARBA00022692"/>
    </source>
</evidence>
<comment type="subcellular location">
    <subcellularLocation>
        <location evidence="7">Cell membrane</location>
        <topology evidence="7">Multi-pass membrane protein</topology>
    </subcellularLocation>
    <subcellularLocation>
        <location evidence="1">Membrane</location>
    </subcellularLocation>
</comment>
<dbReference type="GO" id="GO:0005886">
    <property type="term" value="C:plasma membrane"/>
    <property type="evidence" value="ECO:0007669"/>
    <property type="project" value="UniProtKB-SubCell"/>
</dbReference>
<name>A0AA88LQ43_TACVA</name>
<dbReference type="AlphaFoldDB" id="A0AA88LQ43"/>
<evidence type="ECO:0000256" key="1">
    <source>
        <dbReference type="ARBA" id="ARBA00004370"/>
    </source>
</evidence>
<dbReference type="Pfam" id="PF01062">
    <property type="entry name" value="Bestrophin"/>
    <property type="match status" value="1"/>
</dbReference>
<evidence type="ECO:0000256" key="7">
    <source>
        <dbReference type="RuleBase" id="RU363126"/>
    </source>
</evidence>
<dbReference type="InterPro" id="IPR000615">
    <property type="entry name" value="Bestrophin"/>
</dbReference>
<comment type="catalytic activity">
    <reaction evidence="5">
        <text>chloride(in) = chloride(out)</text>
        <dbReference type="Rhea" id="RHEA:29823"/>
        <dbReference type="ChEBI" id="CHEBI:17996"/>
    </reaction>
</comment>